<keyword evidence="9" id="KW-0539">Nucleus</keyword>
<feature type="region of interest" description="Disordered" evidence="11">
    <location>
        <begin position="84"/>
        <end position="112"/>
    </location>
</feature>
<dbReference type="SUPFAM" id="SSF57850">
    <property type="entry name" value="RING/U-box"/>
    <property type="match status" value="1"/>
</dbReference>
<dbReference type="PROSITE" id="PS51044">
    <property type="entry name" value="ZF_SP_RING"/>
    <property type="match status" value="1"/>
</dbReference>
<dbReference type="AlphaFoldDB" id="A0AAI8VID5"/>
<feature type="compositionally biased region" description="Polar residues" evidence="11">
    <location>
        <begin position="1"/>
        <end position="12"/>
    </location>
</feature>
<reference evidence="13" key="1">
    <citation type="submission" date="2023-10" db="EMBL/GenBank/DDBJ databases">
        <authorList>
            <person name="Hackl T."/>
        </authorList>
    </citation>
    <scope>NUCLEOTIDE SEQUENCE</scope>
</reference>
<dbReference type="InterPro" id="IPR013083">
    <property type="entry name" value="Znf_RING/FYVE/PHD"/>
</dbReference>
<name>A0AAI8VID5_9PEZI</name>
<dbReference type="GO" id="GO:0030915">
    <property type="term" value="C:Smc5-Smc6 complex"/>
    <property type="evidence" value="ECO:0007669"/>
    <property type="project" value="InterPro"/>
</dbReference>
<dbReference type="CDD" id="cd16651">
    <property type="entry name" value="SPL-RING_NSE2"/>
    <property type="match status" value="1"/>
</dbReference>
<proteinExistence type="inferred from homology"/>
<feature type="region of interest" description="Disordered" evidence="11">
    <location>
        <begin position="172"/>
        <end position="194"/>
    </location>
</feature>
<comment type="subcellular location">
    <subcellularLocation>
        <location evidence="1">Nucleus</location>
    </subcellularLocation>
</comment>
<dbReference type="Gene3D" id="3.30.40.10">
    <property type="entry name" value="Zinc/RING finger domain, C3HC4 (zinc finger)"/>
    <property type="match status" value="1"/>
</dbReference>
<feature type="compositionally biased region" description="Basic and acidic residues" evidence="11">
    <location>
        <begin position="48"/>
        <end position="67"/>
    </location>
</feature>
<comment type="pathway">
    <text evidence="2">Protein modification; protein sumoylation.</text>
</comment>
<dbReference type="InterPro" id="IPR004181">
    <property type="entry name" value="Znf_MIZ"/>
</dbReference>
<dbReference type="EMBL" id="CAUWAG010000007">
    <property type="protein sequence ID" value="CAJ2505480.1"/>
    <property type="molecule type" value="Genomic_DNA"/>
</dbReference>
<dbReference type="GO" id="GO:0005634">
    <property type="term" value="C:nucleus"/>
    <property type="evidence" value="ECO:0007669"/>
    <property type="project" value="UniProtKB-SubCell"/>
</dbReference>
<feature type="region of interest" description="Disordered" evidence="11">
    <location>
        <begin position="350"/>
        <end position="395"/>
    </location>
</feature>
<evidence type="ECO:0000256" key="1">
    <source>
        <dbReference type="ARBA" id="ARBA00004123"/>
    </source>
</evidence>
<comment type="similarity">
    <text evidence="3">Belongs to the NSE2 family.</text>
</comment>
<evidence type="ECO:0000256" key="3">
    <source>
        <dbReference type="ARBA" id="ARBA00008212"/>
    </source>
</evidence>
<dbReference type="PANTHER" id="PTHR21330">
    <property type="entry name" value="E3 SUMO-PROTEIN LIGASE NSE2"/>
    <property type="match status" value="1"/>
</dbReference>
<evidence type="ECO:0000256" key="6">
    <source>
        <dbReference type="ARBA" id="ARBA00022771"/>
    </source>
</evidence>
<keyword evidence="6 10" id="KW-0863">Zinc-finger</keyword>
<accession>A0AAI8VID5</accession>
<evidence type="ECO:0000256" key="11">
    <source>
        <dbReference type="SAM" id="MobiDB-lite"/>
    </source>
</evidence>
<protein>
    <submittedName>
        <fullName evidence="13">Uu.00g128740.m01.CDS01</fullName>
    </submittedName>
</protein>
<keyword evidence="8" id="KW-0862">Zinc</keyword>
<evidence type="ECO:0000256" key="8">
    <source>
        <dbReference type="ARBA" id="ARBA00022833"/>
    </source>
</evidence>
<keyword evidence="4" id="KW-0808">Transferase</keyword>
<evidence type="ECO:0000256" key="7">
    <source>
        <dbReference type="ARBA" id="ARBA00022786"/>
    </source>
</evidence>
<dbReference type="GO" id="GO:0016925">
    <property type="term" value="P:protein sumoylation"/>
    <property type="evidence" value="ECO:0007669"/>
    <property type="project" value="TreeGrafter"/>
</dbReference>
<feature type="compositionally biased region" description="Acidic residues" evidence="11">
    <location>
        <begin position="182"/>
        <end position="194"/>
    </location>
</feature>
<evidence type="ECO:0000256" key="9">
    <source>
        <dbReference type="ARBA" id="ARBA00023242"/>
    </source>
</evidence>
<evidence type="ECO:0000313" key="13">
    <source>
        <dbReference type="EMBL" id="CAJ2505480.1"/>
    </source>
</evidence>
<feature type="compositionally biased region" description="Basic and acidic residues" evidence="11">
    <location>
        <begin position="96"/>
        <end position="112"/>
    </location>
</feature>
<dbReference type="GO" id="GO:0061665">
    <property type="term" value="F:SUMO ligase activity"/>
    <property type="evidence" value="ECO:0007669"/>
    <property type="project" value="TreeGrafter"/>
</dbReference>
<organism evidence="13 14">
    <name type="scientific">Anthostomella pinea</name>
    <dbReference type="NCBI Taxonomy" id="933095"/>
    <lineage>
        <taxon>Eukaryota</taxon>
        <taxon>Fungi</taxon>
        <taxon>Dikarya</taxon>
        <taxon>Ascomycota</taxon>
        <taxon>Pezizomycotina</taxon>
        <taxon>Sordariomycetes</taxon>
        <taxon>Xylariomycetidae</taxon>
        <taxon>Xylariales</taxon>
        <taxon>Xylariaceae</taxon>
        <taxon>Anthostomella</taxon>
    </lineage>
</organism>
<keyword evidence="7" id="KW-0833">Ubl conjugation pathway</keyword>
<dbReference type="InterPro" id="IPR026846">
    <property type="entry name" value="Nse2(Mms21)"/>
</dbReference>
<evidence type="ECO:0000313" key="14">
    <source>
        <dbReference type="Proteomes" id="UP001295740"/>
    </source>
</evidence>
<feature type="region of interest" description="Disordered" evidence="11">
    <location>
        <begin position="249"/>
        <end position="270"/>
    </location>
</feature>
<feature type="compositionally biased region" description="Acidic residues" evidence="11">
    <location>
        <begin position="360"/>
        <end position="379"/>
    </location>
</feature>
<keyword evidence="5" id="KW-0479">Metal-binding</keyword>
<gene>
    <name evidence="13" type="ORF">KHLLAP_LOCUS5948</name>
</gene>
<feature type="region of interest" description="Disordered" evidence="11">
    <location>
        <begin position="1"/>
        <end position="67"/>
    </location>
</feature>
<dbReference type="Pfam" id="PF11789">
    <property type="entry name" value="zf-Nse"/>
    <property type="match status" value="1"/>
</dbReference>
<dbReference type="Proteomes" id="UP001295740">
    <property type="component" value="Unassembled WGS sequence"/>
</dbReference>
<evidence type="ECO:0000256" key="4">
    <source>
        <dbReference type="ARBA" id="ARBA00022679"/>
    </source>
</evidence>
<evidence type="ECO:0000259" key="12">
    <source>
        <dbReference type="PROSITE" id="PS51044"/>
    </source>
</evidence>
<dbReference type="PANTHER" id="PTHR21330:SF1">
    <property type="entry name" value="E3 SUMO-PROTEIN LIGASE NSE2"/>
    <property type="match status" value="1"/>
</dbReference>
<evidence type="ECO:0000256" key="10">
    <source>
        <dbReference type="PROSITE-ProRule" id="PRU00452"/>
    </source>
</evidence>
<dbReference type="GO" id="GO:0000724">
    <property type="term" value="P:double-strand break repair via homologous recombination"/>
    <property type="evidence" value="ECO:0007669"/>
    <property type="project" value="InterPro"/>
</dbReference>
<feature type="domain" description="SP-RING-type" evidence="12">
    <location>
        <begin position="270"/>
        <end position="357"/>
    </location>
</feature>
<evidence type="ECO:0000256" key="2">
    <source>
        <dbReference type="ARBA" id="ARBA00004718"/>
    </source>
</evidence>
<keyword evidence="14" id="KW-1185">Reference proteome</keyword>
<evidence type="ECO:0000256" key="5">
    <source>
        <dbReference type="ARBA" id="ARBA00022723"/>
    </source>
</evidence>
<comment type="caution">
    <text evidence="13">The sequence shown here is derived from an EMBL/GenBank/DDBJ whole genome shotgun (WGS) entry which is preliminary data.</text>
</comment>
<dbReference type="GO" id="GO:0008270">
    <property type="term" value="F:zinc ion binding"/>
    <property type="evidence" value="ECO:0007669"/>
    <property type="project" value="UniProtKB-KW"/>
</dbReference>
<sequence>MSSRGRLQSGAQRNRGRPSAASSSQVPQANGPAQLPEYEPPSCPLNTEARRALAELSRNQDTRKYEDELNKSISLLTSSVGNINDRYSTRKGSLRRMQEKREQSQAEKNEREWAEEKAVLALRVDVPQLTDECDRAVRDVIDLRIELEDGKQALKDTVRRVEAETANAVQWKAARDARDNAAGEEDEDEDMADAEPDVVGPTRILRHEKKKAADDYATKTLHERYGLNNDYVGFKSMWHDAIHGQDGKPLPDATRWFTQNGGDGDGDDDEDEDLVLAEEHISINCPLSMVVMDQPYTSRKCKHTFNKPAIAEFLRGHQGGRAMCPQTGCNKEVSLADFYSDQVILRKIKRAQASETKPDVEDDEDENDADGEGNDDGDDSITMTQQWDIKQERARARGMQLIADIGGGGEDEEDEGI</sequence>